<dbReference type="PANTHER" id="PTHR33155">
    <property type="entry name" value="FANTASTIC FOUR-LIKE PROTEIN (DUF3049)"/>
    <property type="match status" value="1"/>
</dbReference>
<protein>
    <submittedName>
        <fullName evidence="4">Putative the fantastic four family</fullName>
    </submittedName>
    <submittedName>
        <fullName evidence="3">The fantastic four family protein</fullName>
    </submittedName>
</protein>
<name>A0A251TE29_HELAN</name>
<dbReference type="InParanoid" id="A0A251TE29"/>
<dbReference type="Gramene" id="mRNA:HanXRQr2_Chr11g0510551">
    <property type="protein sequence ID" value="CDS:HanXRQr2_Chr11g0510551.1"/>
    <property type="gene ID" value="HanXRQr2_Chr11g0510551"/>
</dbReference>
<organism evidence="4 5">
    <name type="scientific">Helianthus annuus</name>
    <name type="common">Common sunflower</name>
    <dbReference type="NCBI Taxonomy" id="4232"/>
    <lineage>
        <taxon>Eukaryota</taxon>
        <taxon>Viridiplantae</taxon>
        <taxon>Streptophyta</taxon>
        <taxon>Embryophyta</taxon>
        <taxon>Tracheophyta</taxon>
        <taxon>Spermatophyta</taxon>
        <taxon>Magnoliopsida</taxon>
        <taxon>eudicotyledons</taxon>
        <taxon>Gunneridae</taxon>
        <taxon>Pentapetalae</taxon>
        <taxon>asterids</taxon>
        <taxon>campanulids</taxon>
        <taxon>Asterales</taxon>
        <taxon>Asteraceae</taxon>
        <taxon>Asteroideae</taxon>
        <taxon>Heliantheae alliance</taxon>
        <taxon>Heliantheae</taxon>
        <taxon>Helianthus</taxon>
    </lineage>
</organism>
<dbReference type="InterPro" id="IPR021410">
    <property type="entry name" value="FAF"/>
</dbReference>
<dbReference type="EMBL" id="CM007900">
    <property type="protein sequence ID" value="OTG08902.1"/>
    <property type="molecule type" value="Genomic_DNA"/>
</dbReference>
<dbReference type="PANTHER" id="PTHR33155:SF9">
    <property type="entry name" value="FANTASTIC FOUR-LIKE PROTEIN (DUF3049)"/>
    <property type="match status" value="1"/>
</dbReference>
<accession>A0A251TE29</accession>
<feature type="domain" description="FAF" evidence="2">
    <location>
        <begin position="88"/>
        <end position="135"/>
    </location>
</feature>
<dbReference type="Proteomes" id="UP000215914">
    <property type="component" value="Chromosome 11"/>
</dbReference>
<dbReference type="EMBL" id="MNCJ02000326">
    <property type="protein sequence ID" value="KAF5783664.1"/>
    <property type="molecule type" value="Genomic_DNA"/>
</dbReference>
<gene>
    <name evidence="4" type="ORF">HannXRQ_Chr11g0346861</name>
    <name evidence="3" type="ORF">HanXRQr2_Chr11g0510551</name>
</gene>
<evidence type="ECO:0000256" key="1">
    <source>
        <dbReference type="ARBA" id="ARBA00008690"/>
    </source>
</evidence>
<sequence length="144" mass="16531">MATCGSLQHIFDNPIVTPPPLSSCSHGFPMNLFDASTTDMFSEFNLNDKTDSTLSTDDNERHESILKHGKTKILVKPKRSRINVKDMPPPISSYGRRVCFQSYRYNGRLVIREEKILTHEILHAFREDGRLMLRFIPFDDGMEA</sequence>
<keyword evidence="5" id="KW-1185">Reference proteome</keyword>
<reference evidence="4" key="2">
    <citation type="submission" date="2017-02" db="EMBL/GenBank/DDBJ databases">
        <title>Sunflower complete genome.</title>
        <authorList>
            <person name="Langlade N."/>
            <person name="Munos S."/>
        </authorList>
    </citation>
    <scope>NUCLEOTIDE SEQUENCE [LARGE SCALE GENOMIC DNA]</scope>
    <source>
        <tissue evidence="4">Leaves</tissue>
    </source>
</reference>
<dbReference type="AlphaFoldDB" id="A0A251TE29"/>
<reference evidence="3 5" key="1">
    <citation type="journal article" date="2017" name="Nature">
        <title>The sunflower genome provides insights into oil metabolism, flowering and Asterid evolution.</title>
        <authorList>
            <person name="Badouin H."/>
            <person name="Gouzy J."/>
            <person name="Grassa C.J."/>
            <person name="Murat F."/>
            <person name="Staton S.E."/>
            <person name="Cottret L."/>
            <person name="Lelandais-Briere C."/>
            <person name="Owens G.L."/>
            <person name="Carrere S."/>
            <person name="Mayjonade B."/>
            <person name="Legrand L."/>
            <person name="Gill N."/>
            <person name="Kane N.C."/>
            <person name="Bowers J.E."/>
            <person name="Hubner S."/>
            <person name="Bellec A."/>
            <person name="Berard A."/>
            <person name="Berges H."/>
            <person name="Blanchet N."/>
            <person name="Boniface M.C."/>
            <person name="Brunel D."/>
            <person name="Catrice O."/>
            <person name="Chaidir N."/>
            <person name="Claudel C."/>
            <person name="Donnadieu C."/>
            <person name="Faraut T."/>
            <person name="Fievet G."/>
            <person name="Helmstetter N."/>
            <person name="King M."/>
            <person name="Knapp S.J."/>
            <person name="Lai Z."/>
            <person name="Le Paslier M.C."/>
            <person name="Lippi Y."/>
            <person name="Lorenzon L."/>
            <person name="Mandel J.R."/>
            <person name="Marage G."/>
            <person name="Marchand G."/>
            <person name="Marquand E."/>
            <person name="Bret-Mestries E."/>
            <person name="Morien E."/>
            <person name="Nambeesan S."/>
            <person name="Nguyen T."/>
            <person name="Pegot-Espagnet P."/>
            <person name="Pouilly N."/>
            <person name="Raftis F."/>
            <person name="Sallet E."/>
            <person name="Schiex T."/>
            <person name="Thomas J."/>
            <person name="Vandecasteele C."/>
            <person name="Vares D."/>
            <person name="Vear F."/>
            <person name="Vautrin S."/>
            <person name="Crespi M."/>
            <person name="Mangin B."/>
            <person name="Burke J.M."/>
            <person name="Salse J."/>
            <person name="Munos S."/>
            <person name="Vincourt P."/>
            <person name="Rieseberg L.H."/>
            <person name="Langlade N.B."/>
        </authorList>
    </citation>
    <scope>NUCLEOTIDE SEQUENCE [LARGE SCALE GENOMIC DNA]</scope>
    <source>
        <strain evidence="5">cv. SF193</strain>
        <tissue evidence="3">Leaves</tissue>
    </source>
</reference>
<dbReference type="STRING" id="4232.A0A251TE29"/>
<comment type="similarity">
    <text evidence="1">Belongs to the fantastic four family.</text>
</comment>
<dbReference type="InterPro" id="IPR046431">
    <property type="entry name" value="FAF_dom"/>
</dbReference>
<reference evidence="3" key="3">
    <citation type="submission" date="2020-06" db="EMBL/GenBank/DDBJ databases">
        <title>Helianthus annuus Genome sequencing and assembly Release 2.</title>
        <authorList>
            <person name="Gouzy J."/>
            <person name="Langlade N."/>
            <person name="Munos S."/>
        </authorList>
    </citation>
    <scope>NUCLEOTIDE SEQUENCE</scope>
    <source>
        <tissue evidence="3">Leaves</tissue>
    </source>
</reference>
<dbReference type="Pfam" id="PF11250">
    <property type="entry name" value="FAF"/>
    <property type="match status" value="1"/>
</dbReference>
<evidence type="ECO:0000259" key="2">
    <source>
        <dbReference type="Pfam" id="PF11250"/>
    </source>
</evidence>
<evidence type="ECO:0000313" key="4">
    <source>
        <dbReference type="EMBL" id="OTG08902.1"/>
    </source>
</evidence>
<proteinExistence type="inferred from homology"/>
<evidence type="ECO:0000313" key="3">
    <source>
        <dbReference type="EMBL" id="KAF5783664.1"/>
    </source>
</evidence>
<dbReference type="FunCoup" id="A0A251TE29">
    <property type="interactions" value="863"/>
</dbReference>
<evidence type="ECO:0000313" key="5">
    <source>
        <dbReference type="Proteomes" id="UP000215914"/>
    </source>
</evidence>